<comment type="caution">
    <text evidence="4">The sequence shown here is derived from an EMBL/GenBank/DDBJ whole genome shotgun (WGS) entry which is preliminary data.</text>
</comment>
<dbReference type="EMBL" id="JBHSAV010000050">
    <property type="protein sequence ID" value="MFC3976785.1"/>
    <property type="molecule type" value="Genomic_DNA"/>
</dbReference>
<protein>
    <submittedName>
        <fullName evidence="4">Sugar transferase</fullName>
    </submittedName>
</protein>
<evidence type="ECO:0000313" key="4">
    <source>
        <dbReference type="EMBL" id="MFC3976785.1"/>
    </source>
</evidence>
<reference evidence="5" key="1">
    <citation type="journal article" date="2019" name="Int. J. Syst. Evol. Microbiol.">
        <title>The Global Catalogue of Microorganisms (GCM) 10K type strain sequencing project: providing services to taxonomists for standard genome sequencing and annotation.</title>
        <authorList>
            <consortium name="The Broad Institute Genomics Platform"/>
            <consortium name="The Broad Institute Genome Sequencing Center for Infectious Disease"/>
            <person name="Wu L."/>
            <person name="Ma J."/>
        </authorList>
    </citation>
    <scope>NUCLEOTIDE SEQUENCE [LARGE SCALE GENOMIC DNA]</scope>
    <source>
        <strain evidence="5">CECT 8551</strain>
    </source>
</reference>
<dbReference type="GO" id="GO:0016740">
    <property type="term" value="F:transferase activity"/>
    <property type="evidence" value="ECO:0007669"/>
    <property type="project" value="UniProtKB-KW"/>
</dbReference>
<keyword evidence="2" id="KW-1133">Transmembrane helix</keyword>
<gene>
    <name evidence="4" type="ORF">ACFOUP_10385</name>
</gene>
<dbReference type="RefSeq" id="WP_241291200.1">
    <property type="nucleotide sequence ID" value="NZ_JAKZGR010000001.1"/>
</dbReference>
<evidence type="ECO:0000313" key="5">
    <source>
        <dbReference type="Proteomes" id="UP001595766"/>
    </source>
</evidence>
<feature type="transmembrane region" description="Helical" evidence="2">
    <location>
        <begin position="47"/>
        <end position="69"/>
    </location>
</feature>
<dbReference type="PANTHER" id="PTHR30576">
    <property type="entry name" value="COLANIC BIOSYNTHESIS UDP-GLUCOSE LIPID CARRIER TRANSFERASE"/>
    <property type="match status" value="1"/>
</dbReference>
<dbReference type="Proteomes" id="UP001595766">
    <property type="component" value="Unassembled WGS sequence"/>
</dbReference>
<comment type="similarity">
    <text evidence="1">Belongs to the bacterial sugar transferase family.</text>
</comment>
<keyword evidence="2" id="KW-0472">Membrane</keyword>
<accession>A0ABV8ELM4</accession>
<organism evidence="4 5">
    <name type="scientific">Belliella kenyensis</name>
    <dbReference type="NCBI Taxonomy" id="1472724"/>
    <lineage>
        <taxon>Bacteria</taxon>
        <taxon>Pseudomonadati</taxon>
        <taxon>Bacteroidota</taxon>
        <taxon>Cytophagia</taxon>
        <taxon>Cytophagales</taxon>
        <taxon>Cyclobacteriaceae</taxon>
        <taxon>Belliella</taxon>
    </lineage>
</organism>
<feature type="domain" description="Bacterial sugar transferase" evidence="3">
    <location>
        <begin position="42"/>
        <end position="226"/>
    </location>
</feature>
<keyword evidence="2" id="KW-0812">Transmembrane</keyword>
<sequence length="233" mass="27036">MKTVQLLPDDQDLLFIDSKPPKSNDLQTEISKAYTYLNLFIKRTLDLLMVAVFMLFIGFWLFPIIALIIKLDSKGPVFFKQLRHGKDNKPFYCYKFRSMVINKSADTQQATKNDPRITKVGKIIRKTSIDELPQLINVLKGEMSIVGPRPHPLPLNLEFSTKIDGFMDRHQFKPGLTGLAQARGFRGETAEFHQMYSRYKLDVLYLKKWSPWLDIKIIWMTAKSLISKTENAY</sequence>
<dbReference type="PANTHER" id="PTHR30576:SF0">
    <property type="entry name" value="UNDECAPRENYL-PHOSPHATE N-ACETYLGALACTOSAMINYL 1-PHOSPHATE TRANSFERASE-RELATED"/>
    <property type="match status" value="1"/>
</dbReference>
<keyword evidence="4" id="KW-0808">Transferase</keyword>
<dbReference type="Pfam" id="PF02397">
    <property type="entry name" value="Bac_transf"/>
    <property type="match status" value="1"/>
</dbReference>
<dbReference type="InterPro" id="IPR003362">
    <property type="entry name" value="Bact_transf"/>
</dbReference>
<evidence type="ECO:0000256" key="2">
    <source>
        <dbReference type="SAM" id="Phobius"/>
    </source>
</evidence>
<evidence type="ECO:0000259" key="3">
    <source>
        <dbReference type="Pfam" id="PF02397"/>
    </source>
</evidence>
<evidence type="ECO:0000256" key="1">
    <source>
        <dbReference type="ARBA" id="ARBA00006464"/>
    </source>
</evidence>
<name>A0ABV8ELM4_9BACT</name>
<keyword evidence="5" id="KW-1185">Reference proteome</keyword>
<proteinExistence type="inferred from homology"/>